<dbReference type="InterPro" id="IPR003615">
    <property type="entry name" value="HNH_nuc"/>
</dbReference>
<name>A0A0F9NYW0_9ZZZZ</name>
<dbReference type="Gene3D" id="3.90.75.20">
    <property type="match status" value="1"/>
</dbReference>
<sequence>MPKIGDRKIGTEVGNRSWGYYIFISCPDCALTRWVAQKSTVTSNGRCRQCFGKSQRGKPRLAIRGANNPAWKGGRQLLKTGYIRLPIYVDSPYISMATGERNSNGMRNHYSITEHRLVMAQHLGRCLETWEVVHHLNGDKADNRIENLELLPGESSRTTHMAFSLLQLENTNLKKRVSGLEARITLLEAEGVLELSRSS</sequence>
<feature type="domain" description="HNH nuclease" evidence="1">
    <location>
        <begin position="115"/>
        <end position="152"/>
    </location>
</feature>
<proteinExistence type="predicted"/>
<evidence type="ECO:0000313" key="2">
    <source>
        <dbReference type="EMBL" id="KKM94030.1"/>
    </source>
</evidence>
<dbReference type="EMBL" id="LAZR01006191">
    <property type="protein sequence ID" value="KKM94030.1"/>
    <property type="molecule type" value="Genomic_DNA"/>
</dbReference>
<dbReference type="InterPro" id="IPR044925">
    <property type="entry name" value="His-Me_finger_sf"/>
</dbReference>
<reference evidence="2" key="1">
    <citation type="journal article" date="2015" name="Nature">
        <title>Complex archaea that bridge the gap between prokaryotes and eukaryotes.</title>
        <authorList>
            <person name="Spang A."/>
            <person name="Saw J.H."/>
            <person name="Jorgensen S.L."/>
            <person name="Zaremba-Niedzwiedzka K."/>
            <person name="Martijn J."/>
            <person name="Lind A.E."/>
            <person name="van Eijk R."/>
            <person name="Schleper C."/>
            <person name="Guy L."/>
            <person name="Ettema T.J."/>
        </authorList>
    </citation>
    <scope>NUCLEOTIDE SEQUENCE</scope>
</reference>
<organism evidence="2">
    <name type="scientific">marine sediment metagenome</name>
    <dbReference type="NCBI Taxonomy" id="412755"/>
    <lineage>
        <taxon>unclassified sequences</taxon>
        <taxon>metagenomes</taxon>
        <taxon>ecological metagenomes</taxon>
    </lineage>
</organism>
<protein>
    <recommendedName>
        <fullName evidence="1">HNH nuclease domain-containing protein</fullName>
    </recommendedName>
</protein>
<comment type="caution">
    <text evidence="2">The sequence shown here is derived from an EMBL/GenBank/DDBJ whole genome shotgun (WGS) entry which is preliminary data.</text>
</comment>
<dbReference type="Pfam" id="PF13392">
    <property type="entry name" value="HNH_3"/>
    <property type="match status" value="1"/>
</dbReference>
<dbReference type="SUPFAM" id="SSF54060">
    <property type="entry name" value="His-Me finger endonucleases"/>
    <property type="match status" value="1"/>
</dbReference>
<gene>
    <name evidence="2" type="ORF">LCGC14_1202480</name>
</gene>
<evidence type="ECO:0000259" key="1">
    <source>
        <dbReference type="Pfam" id="PF13392"/>
    </source>
</evidence>
<dbReference type="AlphaFoldDB" id="A0A0F9NYW0"/>
<accession>A0A0F9NYW0</accession>